<feature type="domain" description="RRM" evidence="4">
    <location>
        <begin position="56"/>
        <end position="137"/>
    </location>
</feature>
<evidence type="ECO:0000313" key="6">
    <source>
        <dbReference type="Proteomes" id="UP000780801"/>
    </source>
</evidence>
<evidence type="ECO:0000256" key="3">
    <source>
        <dbReference type="SAM" id="MobiDB-lite"/>
    </source>
</evidence>
<evidence type="ECO:0000256" key="2">
    <source>
        <dbReference type="PROSITE-ProRule" id="PRU00176"/>
    </source>
</evidence>
<dbReference type="AlphaFoldDB" id="A0A9P6FUD3"/>
<feature type="compositionally biased region" description="Low complexity" evidence="3">
    <location>
        <begin position="19"/>
        <end position="35"/>
    </location>
</feature>
<feature type="domain" description="RRM" evidence="4">
    <location>
        <begin position="269"/>
        <end position="341"/>
    </location>
</feature>
<gene>
    <name evidence="5" type="ORF">BGW38_001411</name>
</gene>
<dbReference type="EMBL" id="JAABOA010001444">
    <property type="protein sequence ID" value="KAF9581537.1"/>
    <property type="molecule type" value="Genomic_DNA"/>
</dbReference>
<dbReference type="Gene3D" id="3.30.70.330">
    <property type="match status" value="3"/>
</dbReference>
<dbReference type="PANTHER" id="PTHR47640:SF5">
    <property type="entry name" value="RRM DOMAIN-CONTAINING PROTEIN"/>
    <property type="match status" value="1"/>
</dbReference>
<keyword evidence="1 2" id="KW-0694">RNA-binding</keyword>
<dbReference type="SMART" id="SM00361">
    <property type="entry name" value="RRM_1"/>
    <property type="match status" value="3"/>
</dbReference>
<dbReference type="GO" id="GO:0003729">
    <property type="term" value="F:mRNA binding"/>
    <property type="evidence" value="ECO:0007669"/>
    <property type="project" value="InterPro"/>
</dbReference>
<dbReference type="PANTHER" id="PTHR47640">
    <property type="entry name" value="TRNA SELENOCYSTEINE 1-ASSOCIATED PROTEIN 1-RELATED-RELATED"/>
    <property type="match status" value="1"/>
</dbReference>
<dbReference type="SUPFAM" id="SSF54928">
    <property type="entry name" value="RNA-binding domain, RBD"/>
    <property type="match status" value="3"/>
</dbReference>
<evidence type="ECO:0000256" key="1">
    <source>
        <dbReference type="ARBA" id="ARBA00022884"/>
    </source>
</evidence>
<dbReference type="InterPro" id="IPR050825">
    <property type="entry name" value="RBM42_RBP45_47-like"/>
</dbReference>
<feature type="region of interest" description="Disordered" evidence="3">
    <location>
        <begin position="392"/>
        <end position="503"/>
    </location>
</feature>
<feature type="region of interest" description="Disordered" evidence="3">
    <location>
        <begin position="1"/>
        <end position="50"/>
    </location>
</feature>
<evidence type="ECO:0000259" key="4">
    <source>
        <dbReference type="PROSITE" id="PS50102"/>
    </source>
</evidence>
<dbReference type="OrthoDB" id="8093034at2759"/>
<dbReference type="InterPro" id="IPR000504">
    <property type="entry name" value="RRM_dom"/>
</dbReference>
<proteinExistence type="predicted"/>
<name>A0A9P6FUD3_9FUNG</name>
<dbReference type="PROSITE" id="PS50102">
    <property type="entry name" value="RRM"/>
    <property type="match status" value="3"/>
</dbReference>
<organism evidence="5 6">
    <name type="scientific">Lunasporangiospora selenospora</name>
    <dbReference type="NCBI Taxonomy" id="979761"/>
    <lineage>
        <taxon>Eukaryota</taxon>
        <taxon>Fungi</taxon>
        <taxon>Fungi incertae sedis</taxon>
        <taxon>Mucoromycota</taxon>
        <taxon>Mortierellomycotina</taxon>
        <taxon>Mortierellomycetes</taxon>
        <taxon>Mortierellales</taxon>
        <taxon>Mortierellaceae</taxon>
        <taxon>Lunasporangiospora</taxon>
    </lineage>
</organism>
<dbReference type="Proteomes" id="UP000780801">
    <property type="component" value="Unassembled WGS sequence"/>
</dbReference>
<dbReference type="InterPro" id="IPR035979">
    <property type="entry name" value="RBD_domain_sf"/>
</dbReference>
<feature type="compositionally biased region" description="Polar residues" evidence="3">
    <location>
        <begin position="472"/>
        <end position="486"/>
    </location>
</feature>
<protein>
    <recommendedName>
        <fullName evidence="4">RRM domain-containing protein</fullName>
    </recommendedName>
</protein>
<feature type="compositionally biased region" description="Polar residues" evidence="3">
    <location>
        <begin position="1"/>
        <end position="18"/>
    </location>
</feature>
<feature type="compositionally biased region" description="Basic residues" evidence="3">
    <location>
        <begin position="403"/>
        <end position="431"/>
    </location>
</feature>
<feature type="compositionally biased region" description="Low complexity" evidence="3">
    <location>
        <begin position="432"/>
        <end position="441"/>
    </location>
</feature>
<accession>A0A9P6FUD3</accession>
<dbReference type="SMART" id="SM00360">
    <property type="entry name" value="RRM"/>
    <property type="match status" value="3"/>
</dbReference>
<evidence type="ECO:0000313" key="5">
    <source>
        <dbReference type="EMBL" id="KAF9581537.1"/>
    </source>
</evidence>
<comment type="caution">
    <text evidence="5">The sequence shown here is derived from an EMBL/GenBank/DDBJ whole genome shotgun (WGS) entry which is preliminary data.</text>
</comment>
<dbReference type="InterPro" id="IPR012677">
    <property type="entry name" value="Nucleotide-bd_a/b_plait_sf"/>
</dbReference>
<dbReference type="Pfam" id="PF00076">
    <property type="entry name" value="RRM_1"/>
    <property type="match status" value="3"/>
</dbReference>
<feature type="domain" description="RRM" evidence="4">
    <location>
        <begin position="150"/>
        <end position="228"/>
    </location>
</feature>
<feature type="compositionally biased region" description="Low complexity" evidence="3">
    <location>
        <begin position="392"/>
        <end position="402"/>
    </location>
</feature>
<dbReference type="GO" id="GO:0005829">
    <property type="term" value="C:cytosol"/>
    <property type="evidence" value="ECO:0007669"/>
    <property type="project" value="TreeGrafter"/>
</dbReference>
<keyword evidence="6" id="KW-1185">Reference proteome</keyword>
<feature type="compositionally biased region" description="Gly residues" evidence="3">
    <location>
        <begin position="494"/>
        <end position="503"/>
    </location>
</feature>
<sequence>MEQFASQQPQGSPASLSQSGAPNSTGSGPSSSYGPAFGLPGNGDWSPSFQPDENAKTIYVGNLDQSVNENILREFFAQTGGQIETIKIIRDRNYGNQGGLNYGFVEFAEHAGAELALQNMNGRRFYNQDIKVNWAFTGQAAGKEDTASHFHIFVGDLSPEVNDESLSKAFSGFGSMTDARVMWDSASGKSRGYGFAAYKDRTDAERAIAAMNGQMLGSRAVRCNWATQRGMPGPSFGGHGEMFARMHHHHTHGNNAFKMVAGQTPHFNTTVYVGNLPPHTTQEDLVPFFQPFGYIVDIRLQADRGFAFVKMETHEKAANAIVRLAGTSINGRPAKLSWGKDRAAENAARGNAHYGYYNNGPGYPMNGTGGHHQNSNGGYSYGYNNNGANFSGQGYMRNGGAHQQHHQQHHHHHQSNFHHHHHNQAGHHHNQHFQQQQHAQGQQGGSAMEGVQGTPGSGDMAAGSPGMASNVVPGSNGSNDPSSTLDQYSFNNGQGNGSYGGSR</sequence>
<dbReference type="InterPro" id="IPR003954">
    <property type="entry name" value="RRM_euk-type"/>
</dbReference>
<reference evidence="5" key="1">
    <citation type="journal article" date="2020" name="Fungal Divers.">
        <title>Resolving the Mortierellaceae phylogeny through synthesis of multi-gene phylogenetics and phylogenomics.</title>
        <authorList>
            <person name="Vandepol N."/>
            <person name="Liber J."/>
            <person name="Desiro A."/>
            <person name="Na H."/>
            <person name="Kennedy M."/>
            <person name="Barry K."/>
            <person name="Grigoriev I.V."/>
            <person name="Miller A.N."/>
            <person name="O'Donnell K."/>
            <person name="Stajich J.E."/>
            <person name="Bonito G."/>
        </authorList>
    </citation>
    <scope>NUCLEOTIDE SEQUENCE</scope>
    <source>
        <strain evidence="5">KOD1015</strain>
    </source>
</reference>